<evidence type="ECO:0008006" key="4">
    <source>
        <dbReference type="Google" id="ProtNLM"/>
    </source>
</evidence>
<keyword evidence="1" id="KW-1133">Transmembrane helix</keyword>
<comment type="caution">
    <text evidence="2">The sequence shown here is derived from an EMBL/GenBank/DDBJ whole genome shotgun (WGS) entry which is preliminary data.</text>
</comment>
<dbReference type="RefSeq" id="WP_237363264.1">
    <property type="nucleotide sequence ID" value="NZ_CAKLDM010000002.1"/>
</dbReference>
<evidence type="ECO:0000313" key="3">
    <source>
        <dbReference type="Proteomes" id="UP000838748"/>
    </source>
</evidence>
<feature type="transmembrane region" description="Helical" evidence="1">
    <location>
        <begin position="106"/>
        <end position="125"/>
    </location>
</feature>
<evidence type="ECO:0000313" key="2">
    <source>
        <dbReference type="EMBL" id="CAH0541761.1"/>
    </source>
</evidence>
<dbReference type="InterPro" id="IPR043130">
    <property type="entry name" value="CDP-OH_PTrfase_TM_dom"/>
</dbReference>
<keyword evidence="3" id="KW-1185">Reference proteome</keyword>
<sequence>MSFFDIVSDIYERQSFKEFYSRKISGKLSPILAAYCYRKSIHPNTLTLLMIPTGIIGGLLFSCGGNINWALGGLALIILNILDAADGEVARYSNKTSLTGDYYDRVAHYITDVSAYFGAGVGLYLWLDNKIILYVSFVLVLTHISDIALRDLRVLVGVDLDKNNKSEKLTVKDKKKATTMPIKGYGRLVGEVLFTNVAFFHLIPILSIFQLLTSMSEPYLLTGYFIIFTLVNVIKVIVRIKIISRLDKWI</sequence>
<feature type="transmembrane region" description="Helical" evidence="1">
    <location>
        <begin position="67"/>
        <end position="85"/>
    </location>
</feature>
<feature type="transmembrane region" description="Helical" evidence="1">
    <location>
        <begin position="219"/>
        <end position="238"/>
    </location>
</feature>
<organism evidence="2 3">
    <name type="scientific">Vibrio marisflavi CECT 7928</name>
    <dbReference type="NCBI Taxonomy" id="634439"/>
    <lineage>
        <taxon>Bacteria</taxon>
        <taxon>Pseudomonadati</taxon>
        <taxon>Pseudomonadota</taxon>
        <taxon>Gammaproteobacteria</taxon>
        <taxon>Vibrionales</taxon>
        <taxon>Vibrionaceae</taxon>
        <taxon>Vibrio</taxon>
    </lineage>
</organism>
<keyword evidence="1" id="KW-0812">Transmembrane</keyword>
<proteinExistence type="predicted"/>
<reference evidence="2" key="1">
    <citation type="submission" date="2021-11" db="EMBL/GenBank/DDBJ databases">
        <authorList>
            <person name="Rodrigo-Torres L."/>
            <person name="Arahal R. D."/>
            <person name="Lucena T."/>
        </authorList>
    </citation>
    <scope>NUCLEOTIDE SEQUENCE</scope>
    <source>
        <strain evidence="2">CECT 7928</strain>
    </source>
</reference>
<name>A0ABN8E7E1_9VIBR</name>
<accession>A0ABN8E7E1</accession>
<protein>
    <recommendedName>
        <fullName evidence="4">CDP-alcohol phosphatidyltransferase</fullName>
    </recommendedName>
</protein>
<evidence type="ECO:0000256" key="1">
    <source>
        <dbReference type="SAM" id="Phobius"/>
    </source>
</evidence>
<keyword evidence="1" id="KW-0472">Membrane</keyword>
<feature type="transmembrane region" description="Helical" evidence="1">
    <location>
        <begin position="45"/>
        <end position="61"/>
    </location>
</feature>
<feature type="transmembrane region" description="Helical" evidence="1">
    <location>
        <begin position="192"/>
        <end position="213"/>
    </location>
</feature>
<gene>
    <name evidence="2" type="ORF">VMF7928_03818</name>
</gene>
<dbReference type="EMBL" id="CAKLDM010000002">
    <property type="protein sequence ID" value="CAH0541761.1"/>
    <property type="molecule type" value="Genomic_DNA"/>
</dbReference>
<dbReference type="Pfam" id="PF01066">
    <property type="entry name" value="CDP-OH_P_transf"/>
    <property type="match status" value="1"/>
</dbReference>
<dbReference type="Proteomes" id="UP000838748">
    <property type="component" value="Unassembled WGS sequence"/>
</dbReference>
<dbReference type="InterPro" id="IPR000462">
    <property type="entry name" value="CDP-OH_P_trans"/>
</dbReference>
<dbReference type="Gene3D" id="1.20.120.1760">
    <property type="match status" value="1"/>
</dbReference>